<dbReference type="AlphaFoldDB" id="A0A7J5D2G1"/>
<dbReference type="EMBL" id="WBKG01000060">
    <property type="protein sequence ID" value="KAB1977601.1"/>
    <property type="molecule type" value="Genomic_DNA"/>
</dbReference>
<proteinExistence type="predicted"/>
<gene>
    <name evidence="1" type="ORF">F8144_41605</name>
</gene>
<sequence>MENPARRRVPSGAVLDAWNFFEDLARGLGEVHRLPSQSAVHNSAYERLFGGECAAWTPEEQGAALELITAGVELWNSCPVIVKPCSSIAFGSGRRSPKVR</sequence>
<comment type="caution">
    <text evidence="1">The sequence shown here is derived from an EMBL/GenBank/DDBJ whole genome shotgun (WGS) entry which is preliminary data.</text>
</comment>
<accession>A0A7J5D2G1</accession>
<evidence type="ECO:0000313" key="2">
    <source>
        <dbReference type="Proteomes" id="UP000442990"/>
    </source>
</evidence>
<dbReference type="Proteomes" id="UP000442990">
    <property type="component" value="Unassembled WGS sequence"/>
</dbReference>
<organism evidence="1 2">
    <name type="scientific">Streptomyces triticiradicis</name>
    <dbReference type="NCBI Taxonomy" id="2651189"/>
    <lineage>
        <taxon>Bacteria</taxon>
        <taxon>Bacillati</taxon>
        <taxon>Actinomycetota</taxon>
        <taxon>Actinomycetes</taxon>
        <taxon>Kitasatosporales</taxon>
        <taxon>Streptomycetaceae</taxon>
        <taxon>Streptomyces</taxon>
    </lineage>
</organism>
<name>A0A7J5D2G1_9ACTN</name>
<keyword evidence="2" id="KW-1185">Reference proteome</keyword>
<evidence type="ECO:0000313" key="1">
    <source>
        <dbReference type="EMBL" id="KAB1977601.1"/>
    </source>
</evidence>
<reference evidence="1 2" key="1">
    <citation type="submission" date="2019-09" db="EMBL/GenBank/DDBJ databases">
        <title>Isolation and identification of active actinomycetes.</title>
        <authorList>
            <person name="Yu Z."/>
            <person name="Han C."/>
            <person name="Yu B."/>
        </authorList>
    </citation>
    <scope>NUCLEOTIDE SEQUENCE [LARGE SCALE GENOMIC DNA]</scope>
    <source>
        <strain evidence="1 2">NEAU-H2</strain>
    </source>
</reference>
<protein>
    <submittedName>
        <fullName evidence="1">Uncharacterized protein</fullName>
    </submittedName>
</protein>